<dbReference type="GO" id="GO:0005886">
    <property type="term" value="C:plasma membrane"/>
    <property type="evidence" value="ECO:0007669"/>
    <property type="project" value="UniProtKB-SubCell"/>
</dbReference>
<evidence type="ECO:0000313" key="8">
    <source>
        <dbReference type="EMBL" id="QNE05330.1"/>
    </source>
</evidence>
<feature type="transmembrane region" description="Helical" evidence="6">
    <location>
        <begin position="98"/>
        <end position="119"/>
    </location>
</feature>
<dbReference type="PANTHER" id="PTHR36506">
    <property type="entry name" value="PREFLAGELLIN PEPTIDASE"/>
    <property type="match status" value="1"/>
</dbReference>
<evidence type="ECO:0000256" key="2">
    <source>
        <dbReference type="ARBA" id="ARBA00022475"/>
    </source>
</evidence>
<evidence type="ECO:0000313" key="9">
    <source>
        <dbReference type="Proteomes" id="UP000515297"/>
    </source>
</evidence>
<dbReference type="EMBL" id="CP060052">
    <property type="protein sequence ID" value="QNE05330.1"/>
    <property type="molecule type" value="Genomic_DNA"/>
</dbReference>
<keyword evidence="4 6" id="KW-1133">Transmembrane helix</keyword>
<reference evidence="8 9" key="1">
    <citation type="submission" date="2020-08" db="EMBL/GenBank/DDBJ databases">
        <authorList>
            <person name="Liu G."/>
            <person name="Sun C."/>
        </authorList>
    </citation>
    <scope>NUCLEOTIDE SEQUENCE [LARGE SCALE GENOMIC DNA]</scope>
    <source>
        <strain evidence="8 9">OT19</strain>
    </source>
</reference>
<feature type="transmembrane region" description="Helical" evidence="6">
    <location>
        <begin position="58"/>
        <end position="78"/>
    </location>
</feature>
<keyword evidence="2" id="KW-1003">Cell membrane</keyword>
<feature type="domain" description="Prepilin type IV endopeptidase peptidase" evidence="7">
    <location>
        <begin position="11"/>
        <end position="112"/>
    </location>
</feature>
<keyword evidence="3 6" id="KW-0812">Transmembrane</keyword>
<evidence type="ECO:0000256" key="5">
    <source>
        <dbReference type="ARBA" id="ARBA00023136"/>
    </source>
</evidence>
<dbReference type="InterPro" id="IPR052218">
    <property type="entry name" value="Preflagellin_Peptidase"/>
</dbReference>
<accession>A0A7G6VUB5</accession>
<dbReference type="Proteomes" id="UP000515297">
    <property type="component" value="Chromosome"/>
</dbReference>
<dbReference type="Gene3D" id="1.20.120.1220">
    <property type="match status" value="1"/>
</dbReference>
<feature type="transmembrane region" description="Helical" evidence="6">
    <location>
        <begin position="131"/>
        <end position="155"/>
    </location>
</feature>
<evidence type="ECO:0000256" key="3">
    <source>
        <dbReference type="ARBA" id="ARBA00022692"/>
    </source>
</evidence>
<evidence type="ECO:0000256" key="4">
    <source>
        <dbReference type="ARBA" id="ARBA00022989"/>
    </source>
</evidence>
<dbReference type="InterPro" id="IPR000045">
    <property type="entry name" value="Prepilin_IV_endopep_pep"/>
</dbReference>
<feature type="transmembrane region" description="Helical" evidence="6">
    <location>
        <begin position="32"/>
        <end position="51"/>
    </location>
</feature>
<sequence length="157" mass="16393">MDIVPAVYLAAFSLLALAGAWTDLRTHVISNGLNLAILVLGLVLVPLAFGWMTLVWGLAHFAAALLVGIALFAIGAWGGGDAKFFSACALWVPIQHTAAYLVGLGIAGLFLILGWVVWSKARGQPMSRKSPLPYGVAIAVGGIFAVVSLPMLGIWPA</sequence>
<dbReference type="GO" id="GO:0004190">
    <property type="term" value="F:aspartic-type endopeptidase activity"/>
    <property type="evidence" value="ECO:0007669"/>
    <property type="project" value="InterPro"/>
</dbReference>
<evidence type="ECO:0000256" key="6">
    <source>
        <dbReference type="SAM" id="Phobius"/>
    </source>
</evidence>
<protein>
    <submittedName>
        <fullName evidence="8">Prepilin peptidase</fullName>
    </submittedName>
</protein>
<name>A0A7G6VUB5_9SPHN</name>
<proteinExistence type="predicted"/>
<dbReference type="RefSeq" id="WP_185884445.1">
    <property type="nucleotide sequence ID" value="NZ_CP060052.1"/>
</dbReference>
<keyword evidence="5 6" id="KW-0472">Membrane</keyword>
<dbReference type="PANTHER" id="PTHR36506:SF1">
    <property type="entry name" value="PREFLAGELLIN PEPTIDASE"/>
    <property type="match status" value="1"/>
</dbReference>
<organism evidence="8 9">
    <name type="scientific">Croceicoccus marinus</name>
    <dbReference type="NCBI Taxonomy" id="450378"/>
    <lineage>
        <taxon>Bacteria</taxon>
        <taxon>Pseudomonadati</taxon>
        <taxon>Pseudomonadota</taxon>
        <taxon>Alphaproteobacteria</taxon>
        <taxon>Sphingomonadales</taxon>
        <taxon>Erythrobacteraceae</taxon>
        <taxon>Croceicoccus</taxon>
    </lineage>
</organism>
<gene>
    <name evidence="8" type="ORF">H4O24_01025</name>
</gene>
<comment type="subcellular location">
    <subcellularLocation>
        <location evidence="1">Cell membrane</location>
        <topology evidence="1">Multi-pass membrane protein</topology>
    </subcellularLocation>
</comment>
<dbReference type="AlphaFoldDB" id="A0A7G6VUB5"/>
<evidence type="ECO:0000256" key="1">
    <source>
        <dbReference type="ARBA" id="ARBA00004651"/>
    </source>
</evidence>
<dbReference type="Pfam" id="PF01478">
    <property type="entry name" value="Peptidase_A24"/>
    <property type="match status" value="1"/>
</dbReference>
<evidence type="ECO:0000259" key="7">
    <source>
        <dbReference type="Pfam" id="PF01478"/>
    </source>
</evidence>